<dbReference type="InterPro" id="IPR036244">
    <property type="entry name" value="TipA-like_antibiotic-bd"/>
</dbReference>
<evidence type="ECO:0000256" key="1">
    <source>
        <dbReference type="ARBA" id="ARBA00023015"/>
    </source>
</evidence>
<dbReference type="PRINTS" id="PR00040">
    <property type="entry name" value="HTHMERR"/>
</dbReference>
<keyword evidence="1" id="KW-0805">Transcription regulation</keyword>
<dbReference type="InterPro" id="IPR009061">
    <property type="entry name" value="DNA-bd_dom_put_sf"/>
</dbReference>
<keyword evidence="7" id="KW-1185">Reference proteome</keyword>
<protein>
    <submittedName>
        <fullName evidence="6">TipAS antibiotic-recognition domain-containing protein</fullName>
    </submittedName>
</protein>
<dbReference type="Proteomes" id="UP001139168">
    <property type="component" value="Unassembled WGS sequence"/>
</dbReference>
<keyword evidence="2" id="KW-0238">DNA-binding</keyword>
<dbReference type="Pfam" id="PF13411">
    <property type="entry name" value="MerR_1"/>
    <property type="match status" value="1"/>
</dbReference>
<dbReference type="InterPro" id="IPR012925">
    <property type="entry name" value="TipAS_dom"/>
</dbReference>
<dbReference type="EMBL" id="JAJFZQ010000009">
    <property type="protein sequence ID" value="MCC3267203.1"/>
    <property type="molecule type" value="Genomic_DNA"/>
</dbReference>
<dbReference type="SMART" id="SM00422">
    <property type="entry name" value="HTH_MERR"/>
    <property type="match status" value="1"/>
</dbReference>
<reference evidence="6" key="1">
    <citation type="submission" date="2021-10" db="EMBL/GenBank/DDBJ databases">
        <title>Novel species in genus Arthrobacter.</title>
        <authorList>
            <person name="Liu Y."/>
        </authorList>
    </citation>
    <scope>NUCLEOTIDE SEQUENCE</scope>
    <source>
        <strain evidence="6">Zg-Y786</strain>
    </source>
</reference>
<dbReference type="InterPro" id="IPR047057">
    <property type="entry name" value="MerR_fam"/>
</dbReference>
<dbReference type="Gene3D" id="1.10.1660.10">
    <property type="match status" value="1"/>
</dbReference>
<keyword evidence="4" id="KW-0804">Transcription</keyword>
<dbReference type="RefSeq" id="WP_227892137.1">
    <property type="nucleotide sequence ID" value="NZ_JAJFZQ010000009.1"/>
</dbReference>
<proteinExistence type="predicted"/>
<feature type="domain" description="HTH merR-type" evidence="5">
    <location>
        <begin position="8"/>
        <end position="77"/>
    </location>
</feature>
<dbReference type="SUPFAM" id="SSF89082">
    <property type="entry name" value="Antibiotic binding domain of TipA-like multidrug resistance regulators"/>
    <property type="match status" value="1"/>
</dbReference>
<evidence type="ECO:0000259" key="5">
    <source>
        <dbReference type="PROSITE" id="PS50937"/>
    </source>
</evidence>
<evidence type="ECO:0000256" key="3">
    <source>
        <dbReference type="ARBA" id="ARBA00023159"/>
    </source>
</evidence>
<dbReference type="PROSITE" id="PS50937">
    <property type="entry name" value="HTH_MERR_2"/>
    <property type="match status" value="1"/>
</dbReference>
<sequence>MKPQRRDAWPISDVARMAGVSPRTLRHYEERGLLAPAFTGANGYRFYGMTELLRLQRILLLRRLGLGLEAIAAILAGQTDEAEALAVHHRWLQEESQRLAQMAATVSATLETLKRGEAMDAQKMFRGFEENPYEDEARQRWGDARVDSSKEKLAALGNAGRQDLMQEARAINAELAACLEAGLAPSEPRVSAAVARHYRWVCAGWTPDKAGYVGLGTMYVQDPRFTVFYDSEIPGLAAYLAEAMKVWAEANLR</sequence>
<dbReference type="InterPro" id="IPR000551">
    <property type="entry name" value="MerR-type_HTH_dom"/>
</dbReference>
<dbReference type="Gene3D" id="1.10.490.50">
    <property type="entry name" value="Antibiotic binding domain of TipA-like multidrug resistance regulators"/>
    <property type="match status" value="1"/>
</dbReference>
<comment type="caution">
    <text evidence="6">The sequence shown here is derived from an EMBL/GenBank/DDBJ whole genome shotgun (WGS) entry which is preliminary data.</text>
</comment>
<evidence type="ECO:0000256" key="2">
    <source>
        <dbReference type="ARBA" id="ARBA00023125"/>
    </source>
</evidence>
<dbReference type="PANTHER" id="PTHR30204:SF90">
    <property type="entry name" value="HTH-TYPE TRANSCRIPTIONAL ACTIVATOR MTA"/>
    <property type="match status" value="1"/>
</dbReference>
<dbReference type="PROSITE" id="PS00552">
    <property type="entry name" value="HTH_MERR_1"/>
    <property type="match status" value="1"/>
</dbReference>
<gene>
    <name evidence="6" type="ORF">LJ752_14265</name>
</gene>
<dbReference type="SUPFAM" id="SSF46955">
    <property type="entry name" value="Putative DNA-binding domain"/>
    <property type="match status" value="1"/>
</dbReference>
<organism evidence="6 7">
    <name type="scientific">Arthrobacter gengyunqii</name>
    <dbReference type="NCBI Taxonomy" id="2886940"/>
    <lineage>
        <taxon>Bacteria</taxon>
        <taxon>Bacillati</taxon>
        <taxon>Actinomycetota</taxon>
        <taxon>Actinomycetes</taxon>
        <taxon>Micrococcales</taxon>
        <taxon>Micrococcaceae</taxon>
        <taxon>Arthrobacter</taxon>
    </lineage>
</organism>
<keyword evidence="3" id="KW-0010">Activator</keyword>
<dbReference type="Pfam" id="PF07739">
    <property type="entry name" value="TipAS"/>
    <property type="match status" value="1"/>
</dbReference>
<name>A0ABS8GLZ2_9MICC</name>
<dbReference type="PANTHER" id="PTHR30204">
    <property type="entry name" value="REDOX-CYCLING DRUG-SENSING TRANSCRIPTIONAL ACTIVATOR SOXR"/>
    <property type="match status" value="1"/>
</dbReference>
<evidence type="ECO:0000313" key="6">
    <source>
        <dbReference type="EMBL" id="MCC3267203.1"/>
    </source>
</evidence>
<evidence type="ECO:0000256" key="4">
    <source>
        <dbReference type="ARBA" id="ARBA00023163"/>
    </source>
</evidence>
<accession>A0ABS8GLZ2</accession>
<evidence type="ECO:0000313" key="7">
    <source>
        <dbReference type="Proteomes" id="UP001139168"/>
    </source>
</evidence>